<proteinExistence type="predicted"/>
<keyword evidence="3" id="KW-0732">Signal</keyword>
<reference evidence="4" key="1">
    <citation type="journal article" date="2023" name="Mol. Phylogenet. Evol.">
        <title>Genome-scale phylogeny and comparative genomics of the fungal order Sordariales.</title>
        <authorList>
            <person name="Hensen N."/>
            <person name="Bonometti L."/>
            <person name="Westerberg I."/>
            <person name="Brannstrom I.O."/>
            <person name="Guillou S."/>
            <person name="Cros-Aarteil S."/>
            <person name="Calhoun S."/>
            <person name="Haridas S."/>
            <person name="Kuo A."/>
            <person name="Mondo S."/>
            <person name="Pangilinan J."/>
            <person name="Riley R."/>
            <person name="LaButti K."/>
            <person name="Andreopoulos B."/>
            <person name="Lipzen A."/>
            <person name="Chen C."/>
            <person name="Yan M."/>
            <person name="Daum C."/>
            <person name="Ng V."/>
            <person name="Clum A."/>
            <person name="Steindorff A."/>
            <person name="Ohm R.A."/>
            <person name="Martin F."/>
            <person name="Silar P."/>
            <person name="Natvig D.O."/>
            <person name="Lalanne C."/>
            <person name="Gautier V."/>
            <person name="Ament-Velasquez S.L."/>
            <person name="Kruys A."/>
            <person name="Hutchinson M.I."/>
            <person name="Powell A.J."/>
            <person name="Barry K."/>
            <person name="Miller A.N."/>
            <person name="Grigoriev I.V."/>
            <person name="Debuchy R."/>
            <person name="Gladieux P."/>
            <person name="Hiltunen Thoren M."/>
            <person name="Johannesson H."/>
        </authorList>
    </citation>
    <scope>NUCLEOTIDE SEQUENCE</scope>
    <source>
        <strain evidence="4">CBS 626.80</strain>
    </source>
</reference>
<feature type="region of interest" description="Disordered" evidence="1">
    <location>
        <begin position="113"/>
        <end position="184"/>
    </location>
</feature>
<dbReference type="EMBL" id="MU859115">
    <property type="protein sequence ID" value="KAK3952903.1"/>
    <property type="molecule type" value="Genomic_DNA"/>
</dbReference>
<keyword evidence="2" id="KW-0812">Transmembrane</keyword>
<evidence type="ECO:0000256" key="3">
    <source>
        <dbReference type="SAM" id="SignalP"/>
    </source>
</evidence>
<organism evidence="4 5">
    <name type="scientific">Pseudoneurospora amorphoporcata</name>
    <dbReference type="NCBI Taxonomy" id="241081"/>
    <lineage>
        <taxon>Eukaryota</taxon>
        <taxon>Fungi</taxon>
        <taxon>Dikarya</taxon>
        <taxon>Ascomycota</taxon>
        <taxon>Pezizomycotina</taxon>
        <taxon>Sordariomycetes</taxon>
        <taxon>Sordariomycetidae</taxon>
        <taxon>Sordariales</taxon>
        <taxon>Sordariaceae</taxon>
        <taxon>Pseudoneurospora</taxon>
    </lineage>
</organism>
<feature type="signal peptide" evidence="3">
    <location>
        <begin position="1"/>
        <end position="18"/>
    </location>
</feature>
<feature type="chain" id="PRO_5042835168" evidence="3">
    <location>
        <begin position="19"/>
        <end position="270"/>
    </location>
</feature>
<feature type="compositionally biased region" description="Low complexity" evidence="1">
    <location>
        <begin position="170"/>
        <end position="184"/>
    </location>
</feature>
<comment type="caution">
    <text evidence="4">The sequence shown here is derived from an EMBL/GenBank/DDBJ whole genome shotgun (WGS) entry which is preliminary data.</text>
</comment>
<reference evidence="4" key="2">
    <citation type="submission" date="2023-06" db="EMBL/GenBank/DDBJ databases">
        <authorList>
            <consortium name="Lawrence Berkeley National Laboratory"/>
            <person name="Mondo S.J."/>
            <person name="Hensen N."/>
            <person name="Bonometti L."/>
            <person name="Westerberg I."/>
            <person name="Brannstrom I.O."/>
            <person name="Guillou S."/>
            <person name="Cros-Aarteil S."/>
            <person name="Calhoun S."/>
            <person name="Haridas S."/>
            <person name="Kuo A."/>
            <person name="Pangilinan J."/>
            <person name="Riley R."/>
            <person name="Labutti K."/>
            <person name="Andreopoulos B."/>
            <person name="Lipzen A."/>
            <person name="Chen C."/>
            <person name="Yanf M."/>
            <person name="Daum C."/>
            <person name="Ng V."/>
            <person name="Clum A."/>
            <person name="Steindorff A."/>
            <person name="Ohm R."/>
            <person name="Martin F."/>
            <person name="Silar P."/>
            <person name="Natvig D."/>
            <person name="Lalanne C."/>
            <person name="Gautier V."/>
            <person name="Ament-Velasquez S.L."/>
            <person name="Kruys A."/>
            <person name="Hutchinson M.I."/>
            <person name="Powell A.J."/>
            <person name="Barry K."/>
            <person name="Miller A.N."/>
            <person name="Grigoriev I.V."/>
            <person name="Debuchy R."/>
            <person name="Gladieux P."/>
            <person name="Thoren M.H."/>
            <person name="Johannesson H."/>
        </authorList>
    </citation>
    <scope>NUCLEOTIDE SEQUENCE</scope>
    <source>
        <strain evidence="4">CBS 626.80</strain>
    </source>
</reference>
<keyword evidence="2" id="KW-0472">Membrane</keyword>
<feature type="compositionally biased region" description="Low complexity" evidence="1">
    <location>
        <begin position="115"/>
        <end position="133"/>
    </location>
</feature>
<accession>A0AAN6NXI0</accession>
<protein>
    <submittedName>
        <fullName evidence="4">Uncharacterized protein</fullName>
    </submittedName>
</protein>
<evidence type="ECO:0000256" key="1">
    <source>
        <dbReference type="SAM" id="MobiDB-lite"/>
    </source>
</evidence>
<gene>
    <name evidence="4" type="ORF">QBC32DRAFT_131950</name>
</gene>
<dbReference type="AlphaFoldDB" id="A0AAN6NXI0"/>
<sequence length="270" mass="28807">MKSIALLTTITMAHVALCVPVPWMAGDKILPLLNKDAPSSGTPRQDPKTDKTYVLASSHLAPGPVFQKAESSFSSSWDNWKKKHGAGPIPNLDKPKKNVPVLIITEMGELGVGIPSSSSSSSSKQASSPKQKALSVPPPSNEKAENVSVTEMGELSIGITSPVPSPQPPSSLSSSSSWLPTSSRPSNGTTPCPFYVVGKPCDHDDVLVIFLVSTFLLVVVVVEAWGAVCRSVRNRFASKRQGAIRLVEETETKSKLFRSDEVLVKSSESD</sequence>
<evidence type="ECO:0000313" key="4">
    <source>
        <dbReference type="EMBL" id="KAK3952903.1"/>
    </source>
</evidence>
<evidence type="ECO:0000313" key="5">
    <source>
        <dbReference type="Proteomes" id="UP001303222"/>
    </source>
</evidence>
<name>A0AAN6NXI0_9PEZI</name>
<dbReference type="Proteomes" id="UP001303222">
    <property type="component" value="Unassembled WGS sequence"/>
</dbReference>
<keyword evidence="5" id="KW-1185">Reference proteome</keyword>
<keyword evidence="2" id="KW-1133">Transmembrane helix</keyword>
<evidence type="ECO:0000256" key="2">
    <source>
        <dbReference type="SAM" id="Phobius"/>
    </source>
</evidence>
<feature type="transmembrane region" description="Helical" evidence="2">
    <location>
        <begin position="206"/>
        <end position="229"/>
    </location>
</feature>